<name>A0A0B6ZEX0_9EUPU</name>
<evidence type="ECO:0000313" key="1">
    <source>
        <dbReference type="EMBL" id="CEK66280.1"/>
    </source>
</evidence>
<accession>A0A0B6ZEX0</accession>
<dbReference type="EMBL" id="HACG01019415">
    <property type="protein sequence ID" value="CEK66280.1"/>
    <property type="molecule type" value="Transcribed_RNA"/>
</dbReference>
<organism evidence="1">
    <name type="scientific">Arion vulgaris</name>
    <dbReference type="NCBI Taxonomy" id="1028688"/>
    <lineage>
        <taxon>Eukaryota</taxon>
        <taxon>Metazoa</taxon>
        <taxon>Spiralia</taxon>
        <taxon>Lophotrochozoa</taxon>
        <taxon>Mollusca</taxon>
        <taxon>Gastropoda</taxon>
        <taxon>Heterobranchia</taxon>
        <taxon>Euthyneura</taxon>
        <taxon>Panpulmonata</taxon>
        <taxon>Eupulmonata</taxon>
        <taxon>Stylommatophora</taxon>
        <taxon>Helicina</taxon>
        <taxon>Arionoidea</taxon>
        <taxon>Arionidae</taxon>
        <taxon>Arion</taxon>
    </lineage>
</organism>
<proteinExistence type="predicted"/>
<dbReference type="AlphaFoldDB" id="A0A0B6ZEX0"/>
<protein>
    <submittedName>
        <fullName evidence="1">Uncharacterized protein</fullName>
    </submittedName>
</protein>
<reference evidence="1" key="1">
    <citation type="submission" date="2014-12" db="EMBL/GenBank/DDBJ databases">
        <title>Insight into the proteome of Arion vulgaris.</title>
        <authorList>
            <person name="Aradska J."/>
            <person name="Bulat T."/>
            <person name="Smidak R."/>
            <person name="Sarate P."/>
            <person name="Gangsoo J."/>
            <person name="Sialana F."/>
            <person name="Bilban M."/>
            <person name="Lubec G."/>
        </authorList>
    </citation>
    <scope>NUCLEOTIDE SEQUENCE</scope>
    <source>
        <tissue evidence="1">Skin</tissue>
    </source>
</reference>
<gene>
    <name evidence="1" type="primary">ORF58020</name>
</gene>
<sequence length="51" mass="5908">MSTATGFDEYSNRLNCHFNRNVFIKAKDTRYKEDLSSVVRTSSLHIKLISL</sequence>